<gene>
    <name evidence="5" type="ORF">HF086_003052</name>
</gene>
<dbReference type="InterPro" id="IPR000618">
    <property type="entry name" value="Insect_cuticle"/>
</dbReference>
<dbReference type="GO" id="GO:0005615">
    <property type="term" value="C:extracellular space"/>
    <property type="evidence" value="ECO:0007669"/>
    <property type="project" value="TreeGrafter"/>
</dbReference>
<reference evidence="5" key="1">
    <citation type="journal article" date="2021" name="G3 (Bethesda)">
        <title>Genome and transcriptome analysis of the beet armyworm Spodoptera exigua reveals targets for pest control. .</title>
        <authorList>
            <person name="Simon S."/>
            <person name="Breeschoten T."/>
            <person name="Jansen H.J."/>
            <person name="Dirks R.P."/>
            <person name="Schranz M.E."/>
            <person name="Ros V.I.D."/>
        </authorList>
    </citation>
    <scope>NUCLEOTIDE SEQUENCE</scope>
    <source>
        <strain evidence="5">TB_SE_WUR_2020</strain>
    </source>
</reference>
<protein>
    <recommendedName>
        <fullName evidence="7">Cuticular protein RR-2</fullName>
    </recommendedName>
</protein>
<dbReference type="Pfam" id="PF00379">
    <property type="entry name" value="Chitin_bind_4"/>
    <property type="match status" value="1"/>
</dbReference>
<evidence type="ECO:0000256" key="2">
    <source>
        <dbReference type="ARBA" id="ARBA00022729"/>
    </source>
</evidence>
<dbReference type="PANTHER" id="PTHR12236:SF95">
    <property type="entry name" value="CUTICULAR PROTEIN 76BD, ISOFORM C-RELATED"/>
    <property type="match status" value="1"/>
</dbReference>
<evidence type="ECO:0000313" key="5">
    <source>
        <dbReference type="EMBL" id="KAH9628220.1"/>
    </source>
</evidence>
<evidence type="ECO:0000256" key="4">
    <source>
        <dbReference type="SAM" id="SignalP"/>
    </source>
</evidence>
<dbReference type="PRINTS" id="PR00947">
    <property type="entry name" value="CUTICLE"/>
</dbReference>
<evidence type="ECO:0000256" key="3">
    <source>
        <dbReference type="PROSITE-ProRule" id="PRU00497"/>
    </source>
</evidence>
<dbReference type="Proteomes" id="UP000814243">
    <property type="component" value="Unassembled WGS sequence"/>
</dbReference>
<keyword evidence="1 3" id="KW-0193">Cuticle</keyword>
<accession>A0A922S8F7</accession>
<evidence type="ECO:0000313" key="6">
    <source>
        <dbReference type="Proteomes" id="UP000814243"/>
    </source>
</evidence>
<dbReference type="AlphaFoldDB" id="A0A922S8F7"/>
<feature type="signal peptide" evidence="4">
    <location>
        <begin position="1"/>
        <end position="26"/>
    </location>
</feature>
<dbReference type="GO" id="GO:0031012">
    <property type="term" value="C:extracellular matrix"/>
    <property type="evidence" value="ECO:0007669"/>
    <property type="project" value="TreeGrafter"/>
</dbReference>
<dbReference type="EMBL" id="JACEFF010000923">
    <property type="protein sequence ID" value="KAH9628220.1"/>
    <property type="molecule type" value="Genomic_DNA"/>
</dbReference>
<keyword evidence="2 4" id="KW-0732">Signal</keyword>
<feature type="chain" id="PRO_5037320740" description="Cuticular protein RR-2" evidence="4">
    <location>
        <begin position="27"/>
        <end position="183"/>
    </location>
</feature>
<dbReference type="GO" id="GO:0042302">
    <property type="term" value="F:structural constituent of cuticle"/>
    <property type="evidence" value="ECO:0007669"/>
    <property type="project" value="UniProtKB-UniRule"/>
</dbReference>
<dbReference type="PANTHER" id="PTHR12236">
    <property type="entry name" value="STRUCTURAL CONTITUENT OF CUTICLE"/>
    <property type="match status" value="1"/>
</dbReference>
<comment type="caution">
    <text evidence="5">The sequence shown here is derived from an EMBL/GenBank/DDBJ whole genome shotgun (WGS) entry which is preliminary data.</text>
</comment>
<name>A0A922S8F7_SPOEX</name>
<dbReference type="PROSITE" id="PS51155">
    <property type="entry name" value="CHIT_BIND_RR_2"/>
    <property type="match status" value="1"/>
</dbReference>
<evidence type="ECO:0008006" key="7">
    <source>
        <dbReference type="Google" id="ProtNLM"/>
    </source>
</evidence>
<dbReference type="InterPro" id="IPR051217">
    <property type="entry name" value="Insect_Cuticle_Struc_Prot"/>
</dbReference>
<dbReference type="PROSITE" id="PS00233">
    <property type="entry name" value="CHIT_BIND_RR_1"/>
    <property type="match status" value="1"/>
</dbReference>
<sequence>MVLDEYCCLCGKRALPLFLIVATVVAQYGEEFGGYEGYHKAPIQLHHQQSLDDHHGEEYDMDYHAHPKYSFDYSVKDPHTGDNKEHWETRDGDKVKGTYTLIETDGTKRVVEYEADDKNGFNAVVHKIGTPKHEEYEHKPVHEYEAKPALEPLHYQHDYGHFDEGFVPVAGGFDINKYNGTGI</sequence>
<proteinExistence type="predicted"/>
<organism evidence="5 6">
    <name type="scientific">Spodoptera exigua</name>
    <name type="common">Beet armyworm</name>
    <name type="synonym">Noctua fulgens</name>
    <dbReference type="NCBI Taxonomy" id="7107"/>
    <lineage>
        <taxon>Eukaryota</taxon>
        <taxon>Metazoa</taxon>
        <taxon>Ecdysozoa</taxon>
        <taxon>Arthropoda</taxon>
        <taxon>Hexapoda</taxon>
        <taxon>Insecta</taxon>
        <taxon>Pterygota</taxon>
        <taxon>Neoptera</taxon>
        <taxon>Endopterygota</taxon>
        <taxon>Lepidoptera</taxon>
        <taxon>Glossata</taxon>
        <taxon>Ditrysia</taxon>
        <taxon>Noctuoidea</taxon>
        <taxon>Noctuidae</taxon>
        <taxon>Amphipyrinae</taxon>
        <taxon>Spodoptera</taxon>
    </lineage>
</organism>
<evidence type="ECO:0000256" key="1">
    <source>
        <dbReference type="ARBA" id="ARBA00022460"/>
    </source>
</evidence>
<dbReference type="InterPro" id="IPR031311">
    <property type="entry name" value="CHIT_BIND_RR_consensus"/>
</dbReference>